<comment type="caution">
    <text evidence="2">The sequence shown here is derived from an EMBL/GenBank/DDBJ whole genome shotgun (WGS) entry which is preliminary data.</text>
</comment>
<accession>A0A4Q5A3V3</accession>
<dbReference type="Proteomes" id="UP000292568">
    <property type="component" value="Unassembled WGS sequence"/>
</dbReference>
<dbReference type="RefSeq" id="WP_129896870.1">
    <property type="nucleotide sequence ID" value="NZ_RYUH01000006.1"/>
</dbReference>
<protein>
    <submittedName>
        <fullName evidence="2">Uncharacterized protein</fullName>
    </submittedName>
</protein>
<evidence type="ECO:0000313" key="3">
    <source>
        <dbReference type="Proteomes" id="UP000292568"/>
    </source>
</evidence>
<feature type="compositionally biased region" description="Basic and acidic residues" evidence="1">
    <location>
        <begin position="9"/>
        <end position="28"/>
    </location>
</feature>
<evidence type="ECO:0000313" key="2">
    <source>
        <dbReference type="EMBL" id="RYQ11647.1"/>
    </source>
</evidence>
<feature type="region of interest" description="Disordered" evidence="1">
    <location>
        <begin position="1"/>
        <end position="28"/>
    </location>
</feature>
<name>A0A4Q5A3V3_9BIFI</name>
<proteinExistence type="predicted"/>
<evidence type="ECO:0000256" key="1">
    <source>
        <dbReference type="SAM" id="MobiDB-lite"/>
    </source>
</evidence>
<organism evidence="2 3">
    <name type="scientific">Bifidobacterium pseudolongum subsp. globosum</name>
    <dbReference type="NCBI Taxonomy" id="1690"/>
    <lineage>
        <taxon>Bacteria</taxon>
        <taxon>Bacillati</taxon>
        <taxon>Actinomycetota</taxon>
        <taxon>Actinomycetes</taxon>
        <taxon>Bifidobacteriales</taxon>
        <taxon>Bifidobacteriaceae</taxon>
        <taxon>Bifidobacterium</taxon>
    </lineage>
</organism>
<sequence length="139" mass="15834">MDEEMNAEVEGRDDGTRQKLSDEAAKRRIEASDAKNELAAAQAELNATRLTLARLTAQREHPQITDEMFDKLCAATTPEGVEAWAEAWEELVAPIIDTDPRIQAEKKRYEEYVAYEERNAAAFRERMKKFRASGECLIK</sequence>
<reference evidence="2 3" key="1">
    <citation type="submission" date="2018-12" db="EMBL/GenBank/DDBJ databases">
        <title>Unveiling genomic diversity among members of the Bifidobacterium pseudolongum species, a widely distributed gut commensal of the animal kingdom.</title>
        <authorList>
            <person name="Lugli G.A."/>
            <person name="Duranti S."/>
            <person name="Albert K."/>
            <person name="Mancabelli L."/>
            <person name="Napoli S."/>
            <person name="Viappiani A."/>
            <person name="Anzalone R."/>
            <person name="Longhi G."/>
            <person name="Milani C."/>
            <person name="Turroni F."/>
            <person name="Alessandri G."/>
            <person name="Sela D.A."/>
            <person name="Van Sinderen D."/>
            <person name="Ventura M."/>
        </authorList>
    </citation>
    <scope>NUCLEOTIDE SEQUENCE [LARGE SCALE GENOMIC DNA]</scope>
    <source>
        <strain evidence="2 3">2093B</strain>
    </source>
</reference>
<dbReference type="AlphaFoldDB" id="A0A4Q5A3V3"/>
<dbReference type="EMBL" id="RYUH01000006">
    <property type="protein sequence ID" value="RYQ11647.1"/>
    <property type="molecule type" value="Genomic_DNA"/>
</dbReference>
<gene>
    <name evidence="2" type="ORF">PG2093B_0331</name>
</gene>